<organism evidence="1 2">
    <name type="scientific">Salinirubrum litoreum</name>
    <dbReference type="NCBI Taxonomy" id="1126234"/>
    <lineage>
        <taxon>Archaea</taxon>
        <taxon>Methanobacteriati</taxon>
        <taxon>Methanobacteriota</taxon>
        <taxon>Stenosarchaea group</taxon>
        <taxon>Halobacteria</taxon>
        <taxon>Halobacteriales</taxon>
        <taxon>Haloferacaceae</taxon>
        <taxon>Salinirubrum</taxon>
    </lineage>
</organism>
<evidence type="ECO:0008006" key="3">
    <source>
        <dbReference type="Google" id="ProtNLM"/>
    </source>
</evidence>
<name>A0ABD5RH62_9EURY</name>
<dbReference type="InterPro" id="IPR050141">
    <property type="entry name" value="GCL_type2/YbdK_subfam"/>
</dbReference>
<dbReference type="SUPFAM" id="SSF55931">
    <property type="entry name" value="Glutamine synthetase/guanido kinase"/>
    <property type="match status" value="1"/>
</dbReference>
<protein>
    <recommendedName>
        <fullName evidence="3">Gamma-glutamyl:cysteine ligase YbdK, ATP-grasp superfamily</fullName>
    </recommendedName>
</protein>
<dbReference type="RefSeq" id="WP_227231196.1">
    <property type="nucleotide sequence ID" value="NZ_JAJCVJ010000003.1"/>
</dbReference>
<dbReference type="PANTHER" id="PTHR36510">
    <property type="entry name" value="GLUTAMATE--CYSTEINE LIGASE 2-RELATED"/>
    <property type="match status" value="1"/>
</dbReference>
<accession>A0ABD5RH62</accession>
<evidence type="ECO:0000313" key="1">
    <source>
        <dbReference type="EMBL" id="MFC5369142.1"/>
    </source>
</evidence>
<sequence>MLIVDNPVDELVTSQGIDYEAFERRVREEAAVVVDHLEAGTFDNPQSTIGLEHEFYAADSETGAIRRLDRSLMDFLGFEQELGLHNAEVTTGVHPCTAAGFDAIAAELDGKVTATGEWAADHGVQLVSDGMWTIGPDDHSTPSYLFEATHENGLTLAINVSNAVRYHGFASSERALATEIDVPGVTLSADNSGPVSLTTSIQPHYQVERAATLPRHFNYALRIAGPLLALGVNSPLFPPELYEETDRATVLEDGWVENRVPVYEQMMNPVDGPPKVRFPADLDGLTDAVDRIVEDYLIVPASIEAGQRFDDAFVHLRHKHGSYWRWVRPVFDGASESDANARLEFRPLPGQPTLGDAMAFLAAFAGLMTALPATDHPAADLSWDRAEENFYAAARDGLDADIRWITADGERTDDLTRCLDDVLDVASEGLRRRGLESERAAAWLEPLRDRVRRGRTPAGWKRAQTATRLDAGASLTEAIHGAQRAYLAHQRETFFDGSFATWPDATREL</sequence>
<dbReference type="AlphaFoldDB" id="A0ABD5RH62"/>
<proteinExistence type="predicted"/>
<dbReference type="Pfam" id="PF04107">
    <property type="entry name" value="GCS2"/>
    <property type="match status" value="1"/>
</dbReference>
<gene>
    <name evidence="1" type="ORF">ACFPJ5_19615</name>
</gene>
<reference evidence="1 2" key="1">
    <citation type="journal article" date="2019" name="Int. J. Syst. Evol. Microbiol.">
        <title>The Global Catalogue of Microorganisms (GCM) 10K type strain sequencing project: providing services to taxonomists for standard genome sequencing and annotation.</title>
        <authorList>
            <consortium name="The Broad Institute Genomics Platform"/>
            <consortium name="The Broad Institute Genome Sequencing Center for Infectious Disease"/>
            <person name="Wu L."/>
            <person name="Ma J."/>
        </authorList>
    </citation>
    <scope>NUCLEOTIDE SEQUENCE [LARGE SCALE GENOMIC DNA]</scope>
    <source>
        <strain evidence="1 2">CGMCC 1.12237</strain>
    </source>
</reference>
<dbReference type="Gene3D" id="3.30.590.20">
    <property type="match status" value="1"/>
</dbReference>
<dbReference type="InterPro" id="IPR006336">
    <property type="entry name" value="GCS2"/>
</dbReference>
<dbReference type="InterPro" id="IPR014746">
    <property type="entry name" value="Gln_synth/guanido_kin_cat_dom"/>
</dbReference>
<comment type="caution">
    <text evidence="1">The sequence shown here is derived from an EMBL/GenBank/DDBJ whole genome shotgun (WGS) entry which is preliminary data.</text>
</comment>
<dbReference type="Proteomes" id="UP001596201">
    <property type="component" value="Unassembled WGS sequence"/>
</dbReference>
<dbReference type="EMBL" id="JBHSKX010000004">
    <property type="protein sequence ID" value="MFC5369142.1"/>
    <property type="molecule type" value="Genomic_DNA"/>
</dbReference>
<keyword evidence="2" id="KW-1185">Reference proteome</keyword>
<dbReference type="PANTHER" id="PTHR36510:SF3">
    <property type="entry name" value="CONSERVED PROTEIN"/>
    <property type="match status" value="1"/>
</dbReference>
<evidence type="ECO:0000313" key="2">
    <source>
        <dbReference type="Proteomes" id="UP001596201"/>
    </source>
</evidence>